<protein>
    <submittedName>
        <fullName evidence="5">GNAT family protein</fullName>
    </submittedName>
</protein>
<dbReference type="Pfam" id="PF13302">
    <property type="entry name" value="Acetyltransf_3"/>
    <property type="match status" value="1"/>
</dbReference>
<dbReference type="RefSeq" id="WP_345037350.1">
    <property type="nucleotide sequence ID" value="NZ_BAABBA010000002.1"/>
</dbReference>
<organism evidence="5 6">
    <name type="scientific">Georgenia daeguensis</name>
    <dbReference type="NCBI Taxonomy" id="908355"/>
    <lineage>
        <taxon>Bacteria</taxon>
        <taxon>Bacillati</taxon>
        <taxon>Actinomycetota</taxon>
        <taxon>Actinomycetes</taxon>
        <taxon>Micrococcales</taxon>
        <taxon>Bogoriellaceae</taxon>
        <taxon>Georgenia</taxon>
    </lineage>
</organism>
<evidence type="ECO:0000256" key="3">
    <source>
        <dbReference type="ARBA" id="ARBA00038502"/>
    </source>
</evidence>
<dbReference type="InterPro" id="IPR016181">
    <property type="entry name" value="Acyl_CoA_acyltransferase"/>
</dbReference>
<evidence type="ECO:0000313" key="5">
    <source>
        <dbReference type="EMBL" id="GAA4286170.1"/>
    </source>
</evidence>
<dbReference type="PANTHER" id="PTHR43792">
    <property type="entry name" value="GNAT FAMILY, PUTATIVE (AFU_ORTHOLOGUE AFUA_3G00765)-RELATED-RELATED"/>
    <property type="match status" value="1"/>
</dbReference>
<dbReference type="Proteomes" id="UP001499841">
    <property type="component" value="Unassembled WGS sequence"/>
</dbReference>
<accession>A0ABP8EQG3</accession>
<comment type="caution">
    <text evidence="5">The sequence shown here is derived from an EMBL/GenBank/DDBJ whole genome shotgun (WGS) entry which is preliminary data.</text>
</comment>
<evidence type="ECO:0000313" key="6">
    <source>
        <dbReference type="Proteomes" id="UP001499841"/>
    </source>
</evidence>
<dbReference type="InterPro" id="IPR000182">
    <property type="entry name" value="GNAT_dom"/>
</dbReference>
<gene>
    <name evidence="5" type="ORF">GCM10022262_05290</name>
</gene>
<keyword evidence="2" id="KW-0012">Acyltransferase</keyword>
<evidence type="ECO:0000259" key="4">
    <source>
        <dbReference type="PROSITE" id="PS51186"/>
    </source>
</evidence>
<proteinExistence type="inferred from homology"/>
<feature type="domain" description="N-acetyltransferase" evidence="4">
    <location>
        <begin position="10"/>
        <end position="177"/>
    </location>
</feature>
<dbReference type="InterPro" id="IPR051531">
    <property type="entry name" value="N-acetyltransferase"/>
</dbReference>
<dbReference type="SUPFAM" id="SSF55729">
    <property type="entry name" value="Acyl-CoA N-acyltransferases (Nat)"/>
    <property type="match status" value="1"/>
</dbReference>
<comment type="similarity">
    <text evidence="3">Belongs to the acetyltransferase family. RimJ subfamily.</text>
</comment>
<keyword evidence="6" id="KW-1185">Reference proteome</keyword>
<dbReference type="PANTHER" id="PTHR43792:SF8">
    <property type="entry name" value="[RIBOSOMAL PROTEIN US5]-ALANINE N-ACETYLTRANSFERASE"/>
    <property type="match status" value="1"/>
</dbReference>
<sequence>MTTARLVGTVDIRPLLPGDGAALARAYASNREHLAPWEPLRPESWFTERGQEENVARLVDERAAGRALPWVLLDGDRVVGGMTVSGIVRGPFLSGNLGYWVDGTVTRRGIATAAVAHVLDACAREGLHRVQAGTLVHNAASQTVLLRNGFARIGLAPRYLLIAGRWQDHVLYQRLLGDD</sequence>
<dbReference type="PROSITE" id="PS51186">
    <property type="entry name" value="GNAT"/>
    <property type="match status" value="1"/>
</dbReference>
<evidence type="ECO:0000256" key="1">
    <source>
        <dbReference type="ARBA" id="ARBA00022679"/>
    </source>
</evidence>
<dbReference type="EMBL" id="BAABBA010000002">
    <property type="protein sequence ID" value="GAA4286170.1"/>
    <property type="molecule type" value="Genomic_DNA"/>
</dbReference>
<dbReference type="Gene3D" id="3.40.630.30">
    <property type="match status" value="1"/>
</dbReference>
<name>A0ABP8EQG3_9MICO</name>
<reference evidence="6" key="1">
    <citation type="journal article" date="2019" name="Int. J. Syst. Evol. Microbiol.">
        <title>The Global Catalogue of Microorganisms (GCM) 10K type strain sequencing project: providing services to taxonomists for standard genome sequencing and annotation.</title>
        <authorList>
            <consortium name="The Broad Institute Genomics Platform"/>
            <consortium name="The Broad Institute Genome Sequencing Center for Infectious Disease"/>
            <person name="Wu L."/>
            <person name="Ma J."/>
        </authorList>
    </citation>
    <scope>NUCLEOTIDE SEQUENCE [LARGE SCALE GENOMIC DNA]</scope>
    <source>
        <strain evidence="6">JCM 17459</strain>
    </source>
</reference>
<evidence type="ECO:0000256" key="2">
    <source>
        <dbReference type="ARBA" id="ARBA00023315"/>
    </source>
</evidence>
<keyword evidence="1" id="KW-0808">Transferase</keyword>